<dbReference type="Pfam" id="PF03852">
    <property type="entry name" value="Vsr"/>
    <property type="match status" value="1"/>
</dbReference>
<evidence type="ECO:0000256" key="5">
    <source>
        <dbReference type="ARBA" id="ARBA00023204"/>
    </source>
</evidence>
<keyword evidence="4" id="KW-0378">Hydrolase</keyword>
<dbReference type="InterPro" id="IPR004603">
    <property type="entry name" value="DNA_mismatch_endonuc_vsr"/>
</dbReference>
<dbReference type="Proteomes" id="UP001144050">
    <property type="component" value="Unassembled WGS sequence"/>
</dbReference>
<dbReference type="RefSeq" id="WP_271656629.1">
    <property type="nucleotide sequence ID" value="NZ_JAIVFG010000017.1"/>
</dbReference>
<sequence length="168" mass="19330">MDIVSKSVRSRMMRNIQGKNTAPELIVRSAAHALGLRFRLHDKKLPGTPDLVLRRYRTAIFVHGCFWHRHGCALTAVPKTRTEFWMAKFEANQRRDARNREDLKDLGWRVLEIWECETRQPAVVRARLAEFFGLVVAAELLPAAGVSLPATAEQCAPPQQHRRHFRIL</sequence>
<dbReference type="GO" id="GO:0016787">
    <property type="term" value="F:hydrolase activity"/>
    <property type="evidence" value="ECO:0007669"/>
    <property type="project" value="UniProtKB-KW"/>
</dbReference>
<reference evidence="7" key="1">
    <citation type="submission" date="2021-09" db="EMBL/GenBank/DDBJ databases">
        <title>Genomic analysis of Ralstonia spp.</title>
        <authorList>
            <person name="Aburjaile F."/>
            <person name="Ariute J.C."/>
            <person name="Pais A.K.L."/>
            <person name="Albuquerque G.M.R."/>
            <person name="Silva A.M.F."/>
            <person name="Brenig B."/>
            <person name="Azevedo V."/>
            <person name="Matiuzzi M."/>
            <person name="Ramos R."/>
            <person name="Goes-Neto A."/>
            <person name="Soares S."/>
            <person name="Iseppon A.M.B."/>
            <person name="Souza E."/>
            <person name="Gama M."/>
        </authorList>
    </citation>
    <scope>NUCLEOTIDE SEQUENCE</scope>
    <source>
        <strain evidence="7">CCRMRs91</strain>
    </source>
</reference>
<keyword evidence="2 7" id="KW-0255">Endonuclease</keyword>
<evidence type="ECO:0000256" key="2">
    <source>
        <dbReference type="ARBA" id="ARBA00022759"/>
    </source>
</evidence>
<protein>
    <submittedName>
        <fullName evidence="7">Very short patch repair endonuclease</fullName>
    </submittedName>
</protein>
<gene>
    <name evidence="7" type="ORF">LBW59_12280</name>
</gene>
<dbReference type="InterPro" id="IPR011335">
    <property type="entry name" value="Restrct_endonuc-II-like"/>
</dbReference>
<organism evidence="7 8">
    <name type="scientific">Ralstonia solanacearum</name>
    <name type="common">Pseudomonas solanacearum</name>
    <dbReference type="NCBI Taxonomy" id="305"/>
    <lineage>
        <taxon>Bacteria</taxon>
        <taxon>Pseudomonadati</taxon>
        <taxon>Pseudomonadota</taxon>
        <taxon>Betaproteobacteria</taxon>
        <taxon>Burkholderiales</taxon>
        <taxon>Burkholderiaceae</taxon>
        <taxon>Ralstonia</taxon>
        <taxon>Ralstonia solanacearum species complex</taxon>
    </lineage>
</organism>
<evidence type="ECO:0000313" key="7">
    <source>
        <dbReference type="EMBL" id="MDB0571548.1"/>
    </source>
</evidence>
<evidence type="ECO:0000256" key="1">
    <source>
        <dbReference type="ARBA" id="ARBA00022722"/>
    </source>
</evidence>
<dbReference type="Gene3D" id="3.40.960.10">
    <property type="entry name" value="VSR Endonuclease"/>
    <property type="match status" value="1"/>
</dbReference>
<dbReference type="EMBL" id="JAIVFG010000017">
    <property type="protein sequence ID" value="MDB0571548.1"/>
    <property type="molecule type" value="Genomic_DNA"/>
</dbReference>
<comment type="similarity">
    <text evidence="6">Belongs to the Vsr family.</text>
</comment>
<evidence type="ECO:0000313" key="8">
    <source>
        <dbReference type="Proteomes" id="UP001144050"/>
    </source>
</evidence>
<comment type="caution">
    <text evidence="7">The sequence shown here is derived from an EMBL/GenBank/DDBJ whole genome shotgun (WGS) entry which is preliminary data.</text>
</comment>
<keyword evidence="5" id="KW-0234">DNA repair</keyword>
<proteinExistence type="inferred from homology"/>
<dbReference type="AlphaFoldDB" id="A0AAW5ZNC1"/>
<evidence type="ECO:0000256" key="6">
    <source>
        <dbReference type="ARBA" id="ARBA00029466"/>
    </source>
</evidence>
<dbReference type="CDD" id="cd00221">
    <property type="entry name" value="Vsr"/>
    <property type="match status" value="1"/>
</dbReference>
<dbReference type="SUPFAM" id="SSF52980">
    <property type="entry name" value="Restriction endonuclease-like"/>
    <property type="match status" value="1"/>
</dbReference>
<keyword evidence="1" id="KW-0540">Nuclease</keyword>
<accession>A0AAW5ZNC1</accession>
<evidence type="ECO:0000256" key="4">
    <source>
        <dbReference type="ARBA" id="ARBA00022801"/>
    </source>
</evidence>
<dbReference type="NCBIfam" id="TIGR00632">
    <property type="entry name" value="vsr"/>
    <property type="match status" value="1"/>
</dbReference>
<dbReference type="GO" id="GO:0006298">
    <property type="term" value="P:mismatch repair"/>
    <property type="evidence" value="ECO:0007669"/>
    <property type="project" value="InterPro"/>
</dbReference>
<dbReference type="GO" id="GO:0004519">
    <property type="term" value="F:endonuclease activity"/>
    <property type="evidence" value="ECO:0007669"/>
    <property type="project" value="UniProtKB-KW"/>
</dbReference>
<keyword evidence="3" id="KW-0227">DNA damage</keyword>
<evidence type="ECO:0000256" key="3">
    <source>
        <dbReference type="ARBA" id="ARBA00022763"/>
    </source>
</evidence>
<name>A0AAW5ZNC1_RALSL</name>